<name>A0A9P5LEE0_9HYPO</name>
<evidence type="ECO:0000313" key="6">
    <source>
        <dbReference type="Proteomes" id="UP000722485"/>
    </source>
</evidence>
<dbReference type="SMART" id="SM00822">
    <property type="entry name" value="PKS_KR"/>
    <property type="match status" value="1"/>
</dbReference>
<proteinExistence type="inferred from homology"/>
<feature type="region of interest" description="Disordered" evidence="3">
    <location>
        <begin position="146"/>
        <end position="170"/>
    </location>
</feature>
<comment type="caution">
    <text evidence="5">The sequence shown here is derived from an EMBL/GenBank/DDBJ whole genome shotgun (WGS) entry which is preliminary data.</text>
</comment>
<dbReference type="PANTHER" id="PTHR10366">
    <property type="entry name" value="NAD DEPENDENT EPIMERASE/DEHYDRATASE"/>
    <property type="match status" value="1"/>
</dbReference>
<gene>
    <name evidence="5" type="ORF">G7Z17_g7232</name>
</gene>
<feature type="domain" description="Ketoreductase" evidence="4">
    <location>
        <begin position="6"/>
        <end position="161"/>
    </location>
</feature>
<feature type="compositionally biased region" description="Basic and acidic residues" evidence="3">
    <location>
        <begin position="157"/>
        <end position="170"/>
    </location>
</feature>
<evidence type="ECO:0000259" key="4">
    <source>
        <dbReference type="SMART" id="SM00822"/>
    </source>
</evidence>
<dbReference type="EMBL" id="JAANBB010000156">
    <property type="protein sequence ID" value="KAF7548167.1"/>
    <property type="molecule type" value="Genomic_DNA"/>
</dbReference>
<evidence type="ECO:0000256" key="3">
    <source>
        <dbReference type="SAM" id="MobiDB-lite"/>
    </source>
</evidence>
<dbReference type="Proteomes" id="UP000722485">
    <property type="component" value="Unassembled WGS sequence"/>
</dbReference>
<dbReference type="OrthoDB" id="2735536at2759"/>
<dbReference type="PANTHER" id="PTHR10366:SF564">
    <property type="entry name" value="STEROL-4-ALPHA-CARBOXYLATE 3-DEHYDROGENASE, DECARBOXYLATING"/>
    <property type="match status" value="1"/>
</dbReference>
<dbReference type="InterPro" id="IPR001509">
    <property type="entry name" value="Epimerase_deHydtase"/>
</dbReference>
<dbReference type="Pfam" id="PF01370">
    <property type="entry name" value="Epimerase"/>
    <property type="match status" value="1"/>
</dbReference>
<sequence length="357" mass="38108">MAGNNGLVLLTGATGHVGFAVLLKALESGYNVRVVLRDMSKADSIRCSDPVQKALSSVDAAMLSFVLVADITSPGAFDSVMKDVTYVVHVASPIDRGKFKDLQAELIEPAMKGTMNVLNSARAVPSVRRVVITSSTSAIAHHLSPPAPGACVAPSDRLSDRRPDTATRGGDEAYSAGKVAALNATDLFLLAANDLHFDVINIMPSYVFGPKGLATSPKDVINGSNVFGIGLALLKESWTSVRIDAASCHVDDVAEVHIRALGYEESGPLPLRPGTHRDFTLAVPFRPEEVREIIMKAFPSQLWEDEGAVFGAKGVYEWYHVDYDVTATEALLGRKLKSFEEQIASSGAQVFQIAGSL</sequence>
<evidence type="ECO:0000256" key="1">
    <source>
        <dbReference type="ARBA" id="ARBA00023002"/>
    </source>
</evidence>
<evidence type="ECO:0000313" key="5">
    <source>
        <dbReference type="EMBL" id="KAF7548167.1"/>
    </source>
</evidence>
<dbReference type="InterPro" id="IPR057326">
    <property type="entry name" value="KR_dom"/>
</dbReference>
<dbReference type="InterPro" id="IPR036291">
    <property type="entry name" value="NAD(P)-bd_dom_sf"/>
</dbReference>
<protein>
    <recommendedName>
        <fullName evidence="4">Ketoreductase domain-containing protein</fullName>
    </recommendedName>
</protein>
<keyword evidence="6" id="KW-1185">Reference proteome</keyword>
<evidence type="ECO:0000256" key="2">
    <source>
        <dbReference type="ARBA" id="ARBA00023445"/>
    </source>
</evidence>
<dbReference type="AlphaFoldDB" id="A0A9P5LEE0"/>
<dbReference type="SUPFAM" id="SSF51735">
    <property type="entry name" value="NAD(P)-binding Rossmann-fold domains"/>
    <property type="match status" value="1"/>
</dbReference>
<comment type="similarity">
    <text evidence="2">Belongs to the NAD(P)-dependent epimerase/dehydratase family. Dihydroflavonol-4-reductase subfamily.</text>
</comment>
<dbReference type="InterPro" id="IPR050425">
    <property type="entry name" value="NAD(P)_dehydrat-like"/>
</dbReference>
<keyword evidence="1" id="KW-0560">Oxidoreductase</keyword>
<dbReference type="GO" id="GO:0016616">
    <property type="term" value="F:oxidoreductase activity, acting on the CH-OH group of donors, NAD or NADP as acceptor"/>
    <property type="evidence" value="ECO:0007669"/>
    <property type="project" value="TreeGrafter"/>
</dbReference>
<accession>A0A9P5LEE0</accession>
<reference evidence="5" key="1">
    <citation type="submission" date="2020-03" db="EMBL/GenBank/DDBJ databases">
        <title>Draft Genome Sequence of Cylindrodendrum hubeiense.</title>
        <authorList>
            <person name="Buettner E."/>
            <person name="Kellner H."/>
        </authorList>
    </citation>
    <scope>NUCLEOTIDE SEQUENCE</scope>
    <source>
        <strain evidence="5">IHI 201604</strain>
    </source>
</reference>
<organism evidence="5 6">
    <name type="scientific">Cylindrodendrum hubeiense</name>
    <dbReference type="NCBI Taxonomy" id="595255"/>
    <lineage>
        <taxon>Eukaryota</taxon>
        <taxon>Fungi</taxon>
        <taxon>Dikarya</taxon>
        <taxon>Ascomycota</taxon>
        <taxon>Pezizomycotina</taxon>
        <taxon>Sordariomycetes</taxon>
        <taxon>Hypocreomycetidae</taxon>
        <taxon>Hypocreales</taxon>
        <taxon>Nectriaceae</taxon>
        <taxon>Cylindrodendrum</taxon>
    </lineage>
</organism>
<dbReference type="Gene3D" id="3.40.50.720">
    <property type="entry name" value="NAD(P)-binding Rossmann-like Domain"/>
    <property type="match status" value="1"/>
</dbReference>